<gene>
    <name evidence="1" type="ORF">PS691_05239</name>
</gene>
<name>A0A5E7F641_PSEFL</name>
<accession>A0A5E7F641</accession>
<dbReference type="AlphaFoldDB" id="A0A5E7F641"/>
<dbReference type="EMBL" id="CABVHQ010000083">
    <property type="protein sequence ID" value="VVO34888.1"/>
    <property type="molecule type" value="Genomic_DNA"/>
</dbReference>
<organism evidence="1 2">
    <name type="scientific">Pseudomonas fluorescens</name>
    <dbReference type="NCBI Taxonomy" id="294"/>
    <lineage>
        <taxon>Bacteria</taxon>
        <taxon>Pseudomonadati</taxon>
        <taxon>Pseudomonadota</taxon>
        <taxon>Gammaproteobacteria</taxon>
        <taxon>Pseudomonadales</taxon>
        <taxon>Pseudomonadaceae</taxon>
        <taxon>Pseudomonas</taxon>
    </lineage>
</organism>
<dbReference type="OrthoDB" id="6945512at2"/>
<evidence type="ECO:0000313" key="2">
    <source>
        <dbReference type="Proteomes" id="UP000337909"/>
    </source>
</evidence>
<evidence type="ECO:0000313" key="1">
    <source>
        <dbReference type="EMBL" id="VVO34888.1"/>
    </source>
</evidence>
<proteinExistence type="predicted"/>
<protein>
    <submittedName>
        <fullName evidence="1">Uncharacterized protein</fullName>
    </submittedName>
</protein>
<sequence>MNVNDSACFLNKRAALESIASKLAPTVITIRGKRPKIAGYFLVWCSSFFEGMIQCAGSGVQFI</sequence>
<reference evidence="1 2" key="1">
    <citation type="submission" date="2019-09" db="EMBL/GenBank/DDBJ databases">
        <authorList>
            <person name="Chandra G."/>
            <person name="Truman W A."/>
        </authorList>
    </citation>
    <scope>NUCLEOTIDE SEQUENCE [LARGE SCALE GENOMIC DNA]</scope>
    <source>
        <strain evidence="1">PS691</strain>
    </source>
</reference>
<dbReference type="Proteomes" id="UP000337909">
    <property type="component" value="Unassembled WGS sequence"/>
</dbReference>